<dbReference type="InterPro" id="IPR036005">
    <property type="entry name" value="Creatinase/aminopeptidase-like"/>
</dbReference>
<dbReference type="Pfam" id="PF00557">
    <property type="entry name" value="Peptidase_M24"/>
    <property type="match status" value="1"/>
</dbReference>
<dbReference type="Gene3D" id="3.40.350.10">
    <property type="entry name" value="Creatinase/prolidase N-terminal domain"/>
    <property type="match status" value="1"/>
</dbReference>
<name>A0ABN6PG44_9EURY</name>
<dbReference type="InterPro" id="IPR050659">
    <property type="entry name" value="Peptidase_M24B"/>
</dbReference>
<dbReference type="InterPro" id="IPR000994">
    <property type="entry name" value="Pept_M24"/>
</dbReference>
<sequence length="395" mass="45139">MRVPYSELEDRMKRFRARMDEKDPQWEMAVIFTKINQYYFTGTMQDGMLLIPSDDDPIFWVRRSYQRALEESNFKDIRHMNSFRDASQSLDKIPDTIYLETKSIPLALYERFRKYFPIKDCKSADPIIGMVRAIKSRYELGLMRKSGEKHQHILEDIVPELLYEGMSEARLGAELFKIMIDEGYHGVTRFGMFDTEMLLGHIGFGETSIYPSYFNGASGNRGLSPAAPLLGSRKRKLKKGDLVYVDIGFGMEGYHTDKTMIYIFDQQIPREVREAHRRCVEIQDEIADMLKPGISPAEIYRTIIGGLDKDFKKNFMGFEGHQVKFLGHGIGLVIDEVPVIAEKFNEPLEENMTLAIEPKRGIRGVGMVGIENTFIVTPGGGECITGDNPGLIPLF</sequence>
<dbReference type="CDD" id="cd01066">
    <property type="entry name" value="APP_MetAP"/>
    <property type="match status" value="1"/>
</dbReference>
<dbReference type="GeneID" id="71965474"/>
<dbReference type="Proteomes" id="UP000831817">
    <property type="component" value="Chromosome"/>
</dbReference>
<dbReference type="InterPro" id="IPR029149">
    <property type="entry name" value="Creatin/AminoP/Spt16_N"/>
</dbReference>
<dbReference type="SUPFAM" id="SSF53092">
    <property type="entry name" value="Creatinase/prolidase N-terminal domain"/>
    <property type="match status" value="1"/>
</dbReference>
<evidence type="ECO:0000313" key="3">
    <source>
        <dbReference type="EMBL" id="BDH79578.1"/>
    </source>
</evidence>
<reference evidence="3 4" key="1">
    <citation type="submission" date="2022-04" db="EMBL/GenBank/DDBJ databases">
        <title>Complete genome of Methanothermobacter tenebrarum strain RMAS.</title>
        <authorList>
            <person name="Nakamura K."/>
            <person name="Oshima K."/>
            <person name="Hattori M."/>
            <person name="Kamagata Y."/>
            <person name="Takamizawa K."/>
        </authorList>
    </citation>
    <scope>NUCLEOTIDE SEQUENCE [LARGE SCALE GENOMIC DNA]</scope>
    <source>
        <strain evidence="3 4">RMAS</strain>
    </source>
</reference>
<evidence type="ECO:0000313" key="4">
    <source>
        <dbReference type="Proteomes" id="UP000831817"/>
    </source>
</evidence>
<evidence type="ECO:0000259" key="2">
    <source>
        <dbReference type="Pfam" id="PF01321"/>
    </source>
</evidence>
<accession>A0ABN6PG44</accession>
<protein>
    <submittedName>
        <fullName evidence="3">Peptidase M24 family protein</fullName>
    </submittedName>
</protein>
<dbReference type="PANTHER" id="PTHR46112:SF2">
    <property type="entry name" value="XAA-PRO AMINOPEPTIDASE P-RELATED"/>
    <property type="match status" value="1"/>
</dbReference>
<dbReference type="InterPro" id="IPR000587">
    <property type="entry name" value="Creatinase_N"/>
</dbReference>
<dbReference type="PANTHER" id="PTHR46112">
    <property type="entry name" value="AMINOPEPTIDASE"/>
    <property type="match status" value="1"/>
</dbReference>
<dbReference type="Gene3D" id="3.90.230.10">
    <property type="entry name" value="Creatinase/methionine aminopeptidase superfamily"/>
    <property type="match status" value="1"/>
</dbReference>
<dbReference type="SUPFAM" id="SSF55920">
    <property type="entry name" value="Creatinase/aminopeptidase"/>
    <property type="match status" value="1"/>
</dbReference>
<dbReference type="EMBL" id="AP025698">
    <property type="protein sequence ID" value="BDH79578.1"/>
    <property type="molecule type" value="Genomic_DNA"/>
</dbReference>
<dbReference type="RefSeq" id="WP_248563923.1">
    <property type="nucleotide sequence ID" value="NZ_AP025698.1"/>
</dbReference>
<feature type="domain" description="Peptidase M24" evidence="1">
    <location>
        <begin position="142"/>
        <end position="377"/>
    </location>
</feature>
<dbReference type="Pfam" id="PF01321">
    <property type="entry name" value="Creatinase_N"/>
    <property type="match status" value="1"/>
</dbReference>
<feature type="domain" description="Creatinase N-terminal" evidence="2">
    <location>
        <begin position="11"/>
        <end position="134"/>
    </location>
</feature>
<keyword evidence="4" id="KW-1185">Reference proteome</keyword>
<evidence type="ECO:0000259" key="1">
    <source>
        <dbReference type="Pfam" id="PF00557"/>
    </source>
</evidence>
<proteinExistence type="predicted"/>
<gene>
    <name evidence="3" type="ORF">MTTB_09570</name>
</gene>
<organism evidence="3 4">
    <name type="scientific">Methanothermobacter tenebrarum</name>
    <dbReference type="NCBI Taxonomy" id="680118"/>
    <lineage>
        <taxon>Archaea</taxon>
        <taxon>Methanobacteriati</taxon>
        <taxon>Methanobacteriota</taxon>
        <taxon>Methanomada group</taxon>
        <taxon>Methanobacteria</taxon>
        <taxon>Methanobacteriales</taxon>
        <taxon>Methanobacteriaceae</taxon>
        <taxon>Methanothermobacter</taxon>
    </lineage>
</organism>